<dbReference type="Gene3D" id="3.20.20.80">
    <property type="entry name" value="Glycosidases"/>
    <property type="match status" value="1"/>
</dbReference>
<evidence type="ECO:0000256" key="1">
    <source>
        <dbReference type="ARBA" id="ARBA00001231"/>
    </source>
</evidence>
<evidence type="ECO:0000256" key="4">
    <source>
        <dbReference type="ARBA" id="ARBA00022801"/>
    </source>
</evidence>
<dbReference type="Proteomes" id="UP000557872">
    <property type="component" value="Unassembled WGS sequence"/>
</dbReference>
<dbReference type="GO" id="GO:0004563">
    <property type="term" value="F:beta-N-acetylhexosaminidase activity"/>
    <property type="evidence" value="ECO:0007669"/>
    <property type="project" value="UniProtKB-EC"/>
</dbReference>
<dbReference type="InterPro" id="IPR015883">
    <property type="entry name" value="Glyco_hydro_20_cat"/>
</dbReference>
<evidence type="ECO:0000259" key="8">
    <source>
        <dbReference type="Pfam" id="PF02838"/>
    </source>
</evidence>
<comment type="catalytic activity">
    <reaction evidence="1">
        <text>Hydrolysis of terminal non-reducing N-acetyl-D-hexosamine residues in N-acetyl-beta-D-hexosaminides.</text>
        <dbReference type="EC" id="3.2.1.52"/>
    </reaction>
</comment>
<dbReference type="InterPro" id="IPR029018">
    <property type="entry name" value="Hex-like_dom2"/>
</dbReference>
<dbReference type="EMBL" id="JACBAZ010000001">
    <property type="protein sequence ID" value="NWK54401.1"/>
    <property type="molecule type" value="Genomic_DNA"/>
</dbReference>
<keyword evidence="4 9" id="KW-0378">Hydrolase</keyword>
<dbReference type="SUPFAM" id="SSF55545">
    <property type="entry name" value="beta-N-acetylhexosaminidase-like domain"/>
    <property type="match status" value="1"/>
</dbReference>
<sequence length="711" mass="81534">MHAVASTWTLPTPDSTQSKVSLIPYPVEVNWQHQDTAVHGPIKISTPYQSDDAGSGHLSNHIAQIFKESRVPSSAKTPAAHYHIQLIEGNVSEARISNEAYTLETKPNGVTITARHPHGFFNGLQTFRQLLYHNGDSLMVAGCKIRDWPAFQTRGVMLDVGRNYMSPDFIKQQVDRLARYKINVLHLHFTEDAAWRLQIKQHPQLTQAKFHWPTRQPGKHYTHEEIRDLVAYCQARHISVIPEIDMPGHSEAFRHAMGVDMQSPEGIRILKEVIDEVVSLFPAKSIHLGSDEVKIRMPEFMPTMVDYVRSLGKQVIVWSPGNQPAKKVINMHWGDHNGHQVDPEMKHLSTIGFYMDWIDSQSGVYQYFFQQPCDVPYGNQNAMGAVTCVWTDGALSNEKRVLTQYPFYPCSLTFAERIWRGAHQARPDLYAKLPQPGTPAYNAFAEFETRLTDHRDKFFKDLPFAYVKQSHIPWRLIGPFDHHGVNDRSFGPEQAIQDSYRDGNRTLTWEHQPAWGSAIHLRHHYSVFNLHQNQVAPDYWPATMNHRVGKGGGTCYALQYIHSPQSQSIHLMFGIGGQWGHSGGYRTARAPSQGSWDFSGGDLWLNDQRVTPPHWPFKSLPWSGWRKGRIEHAPLTEEGYFFRPPVPVTLQQGWNKILVRIPFGWWKEDKGQRKWFFNCVPVSWDGTHYREVDQLQYATTQDHTPNPPQSK</sequence>
<dbReference type="Pfam" id="PF00728">
    <property type="entry name" value="Glyco_hydro_20"/>
    <property type="match status" value="1"/>
</dbReference>
<evidence type="ECO:0000259" key="7">
    <source>
        <dbReference type="Pfam" id="PF00728"/>
    </source>
</evidence>
<feature type="active site" description="Proton donor" evidence="6">
    <location>
        <position position="292"/>
    </location>
</feature>
<dbReference type="SUPFAM" id="SSF51445">
    <property type="entry name" value="(Trans)glycosidases"/>
    <property type="match status" value="1"/>
</dbReference>
<dbReference type="InterPro" id="IPR025705">
    <property type="entry name" value="Beta_hexosaminidase_sua/sub"/>
</dbReference>
<dbReference type="InterPro" id="IPR015882">
    <property type="entry name" value="HEX_bac_N"/>
</dbReference>
<dbReference type="AlphaFoldDB" id="A0A851GF95"/>
<dbReference type="GO" id="GO:0005975">
    <property type="term" value="P:carbohydrate metabolic process"/>
    <property type="evidence" value="ECO:0007669"/>
    <property type="project" value="InterPro"/>
</dbReference>
<dbReference type="Pfam" id="PF02838">
    <property type="entry name" value="Glyco_hydro_20b"/>
    <property type="match status" value="1"/>
</dbReference>
<keyword evidence="5" id="KW-0326">Glycosidase</keyword>
<evidence type="ECO:0000256" key="2">
    <source>
        <dbReference type="ARBA" id="ARBA00006285"/>
    </source>
</evidence>
<comment type="caution">
    <text evidence="9">The sequence shown here is derived from an EMBL/GenBank/DDBJ whole genome shotgun (WGS) entry which is preliminary data.</text>
</comment>
<dbReference type="GO" id="GO:0030203">
    <property type="term" value="P:glycosaminoglycan metabolic process"/>
    <property type="evidence" value="ECO:0007669"/>
    <property type="project" value="TreeGrafter"/>
</dbReference>
<keyword evidence="10" id="KW-1185">Reference proteome</keyword>
<reference evidence="9 10" key="1">
    <citation type="submission" date="2020-07" db="EMBL/GenBank/DDBJ databases">
        <title>Roseicoccus Jingziensis gen. nov., sp. nov., isolated from coastal seawater.</title>
        <authorList>
            <person name="Feng X."/>
        </authorList>
    </citation>
    <scope>NUCLEOTIDE SEQUENCE [LARGE SCALE GENOMIC DNA]</scope>
    <source>
        <strain evidence="9 10">N1E253</strain>
    </source>
</reference>
<feature type="domain" description="Beta-hexosaminidase bacterial type N-terminal" evidence="8">
    <location>
        <begin position="20"/>
        <end position="148"/>
    </location>
</feature>
<dbReference type="PRINTS" id="PR00738">
    <property type="entry name" value="GLHYDRLASE20"/>
</dbReference>
<comment type="similarity">
    <text evidence="2">Belongs to the glycosyl hydrolase 20 family.</text>
</comment>
<dbReference type="EC" id="3.2.1.52" evidence="3"/>
<dbReference type="Gene3D" id="3.30.379.10">
    <property type="entry name" value="Chitobiase/beta-hexosaminidase domain 2-like"/>
    <property type="match status" value="1"/>
</dbReference>
<protein>
    <recommendedName>
        <fullName evidence="3">beta-N-acetylhexosaminidase</fullName>
        <ecNumber evidence="3">3.2.1.52</ecNumber>
    </recommendedName>
</protein>
<dbReference type="InterPro" id="IPR017853">
    <property type="entry name" value="GH"/>
</dbReference>
<organism evidence="9 10">
    <name type="scientific">Oceaniferula marina</name>
    <dbReference type="NCBI Taxonomy" id="2748318"/>
    <lineage>
        <taxon>Bacteria</taxon>
        <taxon>Pseudomonadati</taxon>
        <taxon>Verrucomicrobiota</taxon>
        <taxon>Verrucomicrobiia</taxon>
        <taxon>Verrucomicrobiales</taxon>
        <taxon>Verrucomicrobiaceae</taxon>
        <taxon>Oceaniferula</taxon>
    </lineage>
</organism>
<feature type="domain" description="Glycoside hydrolase family 20 catalytic" evidence="7">
    <location>
        <begin position="151"/>
        <end position="257"/>
    </location>
</feature>
<evidence type="ECO:0000256" key="3">
    <source>
        <dbReference type="ARBA" id="ARBA00012663"/>
    </source>
</evidence>
<evidence type="ECO:0000313" key="10">
    <source>
        <dbReference type="Proteomes" id="UP000557872"/>
    </source>
</evidence>
<accession>A0A851GF95</accession>
<dbReference type="PANTHER" id="PTHR22600:SF57">
    <property type="entry name" value="BETA-N-ACETYLHEXOSAMINIDASE"/>
    <property type="match status" value="1"/>
</dbReference>
<evidence type="ECO:0000256" key="6">
    <source>
        <dbReference type="PIRSR" id="PIRSR625705-1"/>
    </source>
</evidence>
<gene>
    <name evidence="9" type="ORF">HW115_02180</name>
</gene>
<dbReference type="PANTHER" id="PTHR22600">
    <property type="entry name" value="BETA-HEXOSAMINIDASE"/>
    <property type="match status" value="1"/>
</dbReference>
<evidence type="ECO:0000256" key="5">
    <source>
        <dbReference type="ARBA" id="ARBA00023295"/>
    </source>
</evidence>
<name>A0A851GF95_9BACT</name>
<evidence type="ECO:0000313" key="9">
    <source>
        <dbReference type="EMBL" id="NWK54401.1"/>
    </source>
</evidence>
<dbReference type="GO" id="GO:0016020">
    <property type="term" value="C:membrane"/>
    <property type="evidence" value="ECO:0007669"/>
    <property type="project" value="TreeGrafter"/>
</dbReference>
<proteinExistence type="inferred from homology"/>